<sequence>MYFNVLENLYNQMLKDKLTIGSLQTEFEQTNYGIIFSTDKEPWSILFIRPDNEEYSLNISRGFTFPKISNLKEFKWFFGIPEATVFSKSFAPFHVLNELDNHLKFRQTPNFYERSAECSARKIPESDRVYYLKTINHDQNKDGRNFTPENRRKVKELLPETFERIKDANISIGFTDWETAQFKNPTLESNAIDQQLKSFNL</sequence>
<reference evidence="1 2" key="1">
    <citation type="submission" date="2013-06" db="EMBL/GenBank/DDBJ databases">
        <authorList>
            <person name="Weinstock G."/>
            <person name="Sodergren E."/>
            <person name="Lobos E.A."/>
            <person name="Fulton L."/>
            <person name="Fulton R."/>
            <person name="Courtney L."/>
            <person name="Fronick C."/>
            <person name="O'Laughlin M."/>
            <person name="Godfrey J."/>
            <person name="Wilson R.M."/>
            <person name="Miner T."/>
            <person name="Farmer C."/>
            <person name="Delehaunty K."/>
            <person name="Cordes M."/>
            <person name="Minx P."/>
            <person name="Tomlinson C."/>
            <person name="Chen J."/>
            <person name="Wollam A."/>
            <person name="Pepin K.H."/>
            <person name="Bhonagiri V."/>
            <person name="Zhang X."/>
            <person name="Warren W."/>
            <person name="Mitreva M."/>
            <person name="Mardis E.R."/>
            <person name="Wilson R.K."/>
        </authorList>
    </citation>
    <scope>NUCLEOTIDE SEQUENCE [LARGE SCALE GENOMIC DNA]</scope>
    <source>
        <strain evidence="1 2">RP2S-4</strain>
    </source>
</reference>
<dbReference type="Proteomes" id="UP000015750">
    <property type="component" value="Unassembled WGS sequence"/>
</dbReference>
<dbReference type="AlphaFoldDB" id="A0ABC9TJ18"/>
<dbReference type="EMBL" id="ATIR01000044">
    <property type="protein sequence ID" value="EPI08731.1"/>
    <property type="molecule type" value="Genomic_DNA"/>
</dbReference>
<gene>
    <name evidence="1" type="ORF">D358_01506</name>
</gene>
<comment type="caution">
    <text evidence="1">The sequence shown here is derived from an EMBL/GenBank/DDBJ whole genome shotgun (WGS) entry which is preliminary data.</text>
</comment>
<proteinExistence type="predicted"/>
<evidence type="ECO:0000313" key="1">
    <source>
        <dbReference type="EMBL" id="EPI08731.1"/>
    </source>
</evidence>
<dbReference type="InterPro" id="IPR046100">
    <property type="entry name" value="DUF6037"/>
</dbReference>
<protein>
    <submittedName>
        <fullName evidence="1">Uncharacterized protein</fullName>
    </submittedName>
</protein>
<accession>A0ABC9TJ18</accession>
<organism evidence="1 2">
    <name type="scientific">Enterococcus faecalis RP2S-4</name>
    <dbReference type="NCBI Taxonomy" id="1244145"/>
    <lineage>
        <taxon>Bacteria</taxon>
        <taxon>Bacillati</taxon>
        <taxon>Bacillota</taxon>
        <taxon>Bacilli</taxon>
        <taxon>Lactobacillales</taxon>
        <taxon>Enterococcaceae</taxon>
        <taxon>Enterococcus</taxon>
    </lineage>
</organism>
<dbReference type="Pfam" id="PF19503">
    <property type="entry name" value="DUF6037"/>
    <property type="match status" value="1"/>
</dbReference>
<dbReference type="RefSeq" id="WP_016627343.1">
    <property type="nucleotide sequence ID" value="NZ_KE351874.1"/>
</dbReference>
<evidence type="ECO:0000313" key="2">
    <source>
        <dbReference type="Proteomes" id="UP000015750"/>
    </source>
</evidence>
<name>A0ABC9TJ18_ENTFL</name>